<dbReference type="RefSeq" id="WP_015203100.1">
    <property type="nucleotide sequence ID" value="NC_019753.1"/>
</dbReference>
<dbReference type="AlphaFoldDB" id="K9VZL2"/>
<accession>K9VZL2</accession>
<dbReference type="HOGENOM" id="CLU_149290_1_2_3"/>
<organism evidence="1 2">
    <name type="scientific">Crinalium epipsammum PCC 9333</name>
    <dbReference type="NCBI Taxonomy" id="1173022"/>
    <lineage>
        <taxon>Bacteria</taxon>
        <taxon>Bacillati</taxon>
        <taxon>Cyanobacteriota</taxon>
        <taxon>Cyanophyceae</taxon>
        <taxon>Gomontiellales</taxon>
        <taxon>Gomontiellaceae</taxon>
        <taxon>Crinalium</taxon>
    </lineage>
</organism>
<dbReference type="InterPro" id="IPR007460">
    <property type="entry name" value="BrnT_toxin"/>
</dbReference>
<dbReference type="OrthoDB" id="428036at2"/>
<keyword evidence="2" id="KW-1185">Reference proteome</keyword>
<protein>
    <recommendedName>
        <fullName evidence="3">BrnT family toxin</fullName>
    </recommendedName>
</protein>
<sequence length="97" mass="11384">MSELAFDWDDQKAKVNKRKHGISFVEAQTVFYDENARLRYDSDHSLDEERYILLGISSSLNLLVVCHIYREQDGIVRIISARKATKQEVKQYRSFSL</sequence>
<evidence type="ECO:0008006" key="3">
    <source>
        <dbReference type="Google" id="ProtNLM"/>
    </source>
</evidence>
<name>K9VZL2_9CYAN</name>
<reference evidence="1 2" key="1">
    <citation type="submission" date="2012-06" db="EMBL/GenBank/DDBJ databases">
        <title>Finished chromosome of genome of Crinalium epipsammum PCC 9333.</title>
        <authorList>
            <consortium name="US DOE Joint Genome Institute"/>
            <person name="Gugger M."/>
            <person name="Coursin T."/>
            <person name="Rippka R."/>
            <person name="Tandeau De Marsac N."/>
            <person name="Huntemann M."/>
            <person name="Wei C.-L."/>
            <person name="Han J."/>
            <person name="Detter J.C."/>
            <person name="Han C."/>
            <person name="Tapia R."/>
            <person name="Davenport K."/>
            <person name="Daligault H."/>
            <person name="Erkkila T."/>
            <person name="Gu W."/>
            <person name="Munk A.C.C."/>
            <person name="Teshima H."/>
            <person name="Xu Y."/>
            <person name="Chain P."/>
            <person name="Chen A."/>
            <person name="Krypides N."/>
            <person name="Mavromatis K."/>
            <person name="Markowitz V."/>
            <person name="Szeto E."/>
            <person name="Ivanova N."/>
            <person name="Mikhailova N."/>
            <person name="Ovchinnikova G."/>
            <person name="Pagani I."/>
            <person name="Pati A."/>
            <person name="Goodwin L."/>
            <person name="Peters L."/>
            <person name="Pitluck S."/>
            <person name="Woyke T."/>
            <person name="Kerfeld C."/>
        </authorList>
    </citation>
    <scope>NUCLEOTIDE SEQUENCE [LARGE SCALE GENOMIC DNA]</scope>
    <source>
        <strain evidence="1 2">PCC 9333</strain>
    </source>
</reference>
<proteinExistence type="predicted"/>
<dbReference type="EMBL" id="CP003620">
    <property type="protein sequence ID" value="AFZ12984.1"/>
    <property type="molecule type" value="Genomic_DNA"/>
</dbReference>
<evidence type="ECO:0000313" key="2">
    <source>
        <dbReference type="Proteomes" id="UP000010472"/>
    </source>
</evidence>
<dbReference type="Pfam" id="PF04365">
    <property type="entry name" value="BrnT_toxin"/>
    <property type="match status" value="1"/>
</dbReference>
<dbReference type="STRING" id="1173022.Cri9333_2107"/>
<gene>
    <name evidence="1" type="ORF">Cri9333_2107</name>
</gene>
<dbReference type="PATRIC" id="fig|1173022.3.peg.2275"/>
<dbReference type="Gene3D" id="3.10.450.530">
    <property type="entry name" value="Ribonuclease toxin, BrnT, of type II toxin-antitoxin system"/>
    <property type="match status" value="1"/>
</dbReference>
<dbReference type="eggNOG" id="COG2929">
    <property type="taxonomic scope" value="Bacteria"/>
</dbReference>
<dbReference type="InterPro" id="IPR038573">
    <property type="entry name" value="BrnT_sf"/>
</dbReference>
<dbReference type="Proteomes" id="UP000010472">
    <property type="component" value="Chromosome"/>
</dbReference>
<dbReference type="KEGG" id="cep:Cri9333_2107"/>
<evidence type="ECO:0000313" key="1">
    <source>
        <dbReference type="EMBL" id="AFZ12984.1"/>
    </source>
</evidence>